<keyword evidence="2" id="KW-1185">Reference proteome</keyword>
<protein>
    <submittedName>
        <fullName evidence="1">Uncharacterized protein</fullName>
    </submittedName>
</protein>
<gene>
    <name evidence="1" type="ORF">L1987_23655</name>
</gene>
<proteinExistence type="predicted"/>
<organism evidence="1 2">
    <name type="scientific">Smallanthus sonchifolius</name>
    <dbReference type="NCBI Taxonomy" id="185202"/>
    <lineage>
        <taxon>Eukaryota</taxon>
        <taxon>Viridiplantae</taxon>
        <taxon>Streptophyta</taxon>
        <taxon>Embryophyta</taxon>
        <taxon>Tracheophyta</taxon>
        <taxon>Spermatophyta</taxon>
        <taxon>Magnoliopsida</taxon>
        <taxon>eudicotyledons</taxon>
        <taxon>Gunneridae</taxon>
        <taxon>Pentapetalae</taxon>
        <taxon>asterids</taxon>
        <taxon>campanulids</taxon>
        <taxon>Asterales</taxon>
        <taxon>Asteraceae</taxon>
        <taxon>Asteroideae</taxon>
        <taxon>Heliantheae alliance</taxon>
        <taxon>Millerieae</taxon>
        <taxon>Smallanthus</taxon>
    </lineage>
</organism>
<evidence type="ECO:0000313" key="2">
    <source>
        <dbReference type="Proteomes" id="UP001056120"/>
    </source>
</evidence>
<reference evidence="2" key="1">
    <citation type="journal article" date="2022" name="Mol. Ecol. Resour.">
        <title>The genomes of chicory, endive, great burdock and yacon provide insights into Asteraceae palaeo-polyploidization history and plant inulin production.</title>
        <authorList>
            <person name="Fan W."/>
            <person name="Wang S."/>
            <person name="Wang H."/>
            <person name="Wang A."/>
            <person name="Jiang F."/>
            <person name="Liu H."/>
            <person name="Zhao H."/>
            <person name="Xu D."/>
            <person name="Zhang Y."/>
        </authorList>
    </citation>
    <scope>NUCLEOTIDE SEQUENCE [LARGE SCALE GENOMIC DNA]</scope>
    <source>
        <strain evidence="2">cv. Yunnan</strain>
    </source>
</reference>
<reference evidence="1 2" key="2">
    <citation type="journal article" date="2022" name="Mol. Ecol. Resour.">
        <title>The genomes of chicory, endive, great burdock and yacon provide insights into Asteraceae paleo-polyploidization history and plant inulin production.</title>
        <authorList>
            <person name="Fan W."/>
            <person name="Wang S."/>
            <person name="Wang H."/>
            <person name="Wang A."/>
            <person name="Jiang F."/>
            <person name="Liu H."/>
            <person name="Zhao H."/>
            <person name="Xu D."/>
            <person name="Zhang Y."/>
        </authorList>
    </citation>
    <scope>NUCLEOTIDE SEQUENCE [LARGE SCALE GENOMIC DNA]</scope>
    <source>
        <strain evidence="2">cv. Yunnan</strain>
        <tissue evidence="1">Leaves</tissue>
    </source>
</reference>
<accession>A0ACB9IJQ4</accession>
<dbReference type="EMBL" id="CM042025">
    <property type="protein sequence ID" value="KAI3807721.1"/>
    <property type="molecule type" value="Genomic_DNA"/>
</dbReference>
<dbReference type="Proteomes" id="UP001056120">
    <property type="component" value="Linkage Group LG08"/>
</dbReference>
<sequence length="191" mass="22132">MKVGNDNIVQKLTLAQAIDTTDALAKSIYSCLFDWLVEQINKSLAAGKYRTGRSISILDIYGFESFDKRRNIFKMALTGQNWNLKTIKTLNLIEKVKGLVIMHNQIWGFLWPYATAAFMENKVMVSLLRQSCSWVSDSWHLDWIIRSFNYTQGRLRDFGCPRRVLKNGSLNIIFFPKIDDNCNNIKQKKLL</sequence>
<evidence type="ECO:0000313" key="1">
    <source>
        <dbReference type="EMBL" id="KAI3807721.1"/>
    </source>
</evidence>
<comment type="caution">
    <text evidence="1">The sequence shown here is derived from an EMBL/GenBank/DDBJ whole genome shotgun (WGS) entry which is preliminary data.</text>
</comment>
<name>A0ACB9IJQ4_9ASTR</name>